<dbReference type="AlphaFoldDB" id="A0A6V6ZEG5"/>
<sequence>MKKHTFLFLLFFAINSISTYSQSGSSKNTSIPENTKYIYCELVQQDVYWAGGGRTTTFLNFGSNSKYQNQTEESDFIKLQKDGMDALNYMTQNSWEIVFKNSREAGSATIETIYLLRKKT</sequence>
<feature type="chain" id="PRO_5027664160" evidence="1">
    <location>
        <begin position="24"/>
        <end position="120"/>
    </location>
</feature>
<gene>
    <name evidence="2" type="ORF">FLACHUCJ7_04586</name>
</gene>
<dbReference type="RefSeq" id="WP_031457249.1">
    <property type="nucleotide sequence ID" value="NZ_CAIJDO010000348.1"/>
</dbReference>
<protein>
    <submittedName>
        <fullName evidence="2">Uncharacterized protein</fullName>
    </submittedName>
</protein>
<keyword evidence="3" id="KW-1185">Reference proteome</keyword>
<comment type="caution">
    <text evidence="2">The sequence shown here is derived from an EMBL/GenBank/DDBJ whole genome shotgun (WGS) entry which is preliminary data.</text>
</comment>
<evidence type="ECO:0000313" key="3">
    <source>
        <dbReference type="Proteomes" id="UP000556700"/>
    </source>
</evidence>
<organism evidence="2 3">
    <name type="scientific">Flavobacterium chungangense</name>
    <dbReference type="NCBI Taxonomy" id="554283"/>
    <lineage>
        <taxon>Bacteria</taxon>
        <taxon>Pseudomonadati</taxon>
        <taxon>Bacteroidota</taxon>
        <taxon>Flavobacteriia</taxon>
        <taxon>Flavobacteriales</taxon>
        <taxon>Flavobacteriaceae</taxon>
        <taxon>Flavobacterium</taxon>
    </lineage>
</organism>
<proteinExistence type="predicted"/>
<accession>A0A6V6ZEG5</accession>
<feature type="signal peptide" evidence="1">
    <location>
        <begin position="1"/>
        <end position="23"/>
    </location>
</feature>
<name>A0A6V6ZEG5_9FLAO</name>
<dbReference type="EMBL" id="CAIJDO010000348">
    <property type="protein sequence ID" value="CAD0009946.1"/>
    <property type="molecule type" value="Genomic_DNA"/>
</dbReference>
<dbReference type="Proteomes" id="UP000556700">
    <property type="component" value="Unassembled WGS sequence"/>
</dbReference>
<keyword evidence="1" id="KW-0732">Signal</keyword>
<evidence type="ECO:0000313" key="2">
    <source>
        <dbReference type="EMBL" id="CAD0009946.1"/>
    </source>
</evidence>
<reference evidence="2 3" key="1">
    <citation type="submission" date="2020-06" db="EMBL/GenBank/DDBJ databases">
        <authorList>
            <person name="Criscuolo A."/>
        </authorList>
    </citation>
    <scope>NUCLEOTIDE SEQUENCE [LARGE SCALE GENOMIC DNA]</scope>
    <source>
        <strain evidence="3">CIP 110025</strain>
    </source>
</reference>
<evidence type="ECO:0000256" key="1">
    <source>
        <dbReference type="SAM" id="SignalP"/>
    </source>
</evidence>